<evidence type="ECO:0000313" key="2">
    <source>
        <dbReference type="EMBL" id="MDV6225756.1"/>
    </source>
</evidence>
<feature type="transmembrane region" description="Helical" evidence="1">
    <location>
        <begin position="20"/>
        <end position="38"/>
    </location>
</feature>
<dbReference type="Proteomes" id="UP001185659">
    <property type="component" value="Unassembled WGS sequence"/>
</dbReference>
<organism evidence="2 3">
    <name type="scientific">Nitratireductor aquimarinus</name>
    <dbReference type="NCBI Taxonomy" id="889300"/>
    <lineage>
        <taxon>Bacteria</taxon>
        <taxon>Pseudomonadati</taxon>
        <taxon>Pseudomonadota</taxon>
        <taxon>Alphaproteobacteria</taxon>
        <taxon>Hyphomicrobiales</taxon>
        <taxon>Phyllobacteriaceae</taxon>
        <taxon>Nitratireductor</taxon>
    </lineage>
</organism>
<name>A0ABU4AHZ7_9HYPH</name>
<protein>
    <submittedName>
        <fullName evidence="2">Uncharacterized protein</fullName>
    </submittedName>
</protein>
<accession>A0ABU4AHZ7</accession>
<keyword evidence="1" id="KW-1133">Transmembrane helix</keyword>
<dbReference type="EMBL" id="JAWLIP010000002">
    <property type="protein sequence ID" value="MDV6225756.1"/>
    <property type="molecule type" value="Genomic_DNA"/>
</dbReference>
<comment type="caution">
    <text evidence="2">The sequence shown here is derived from an EMBL/GenBank/DDBJ whole genome shotgun (WGS) entry which is preliminary data.</text>
</comment>
<dbReference type="RefSeq" id="WP_317560712.1">
    <property type="nucleotide sequence ID" value="NZ_JAWLIP010000002.1"/>
</dbReference>
<gene>
    <name evidence="2" type="ORF">R2G56_05610</name>
</gene>
<sequence>MPENKTTSEEARQGRRGFPVLMVLVFGLLLAAVVWWGVEVYGLMLDEEQAIELPAAEDGPTG</sequence>
<keyword evidence="1" id="KW-0812">Transmembrane</keyword>
<evidence type="ECO:0000313" key="3">
    <source>
        <dbReference type="Proteomes" id="UP001185659"/>
    </source>
</evidence>
<evidence type="ECO:0000256" key="1">
    <source>
        <dbReference type="SAM" id="Phobius"/>
    </source>
</evidence>
<reference evidence="2 3" key="1">
    <citation type="submission" date="2023-10" db="EMBL/GenBank/DDBJ databases">
        <authorList>
            <person name="Venkata Ramana C."/>
            <person name="Sasikala C."/>
            <person name="Dhurka M."/>
        </authorList>
    </citation>
    <scope>NUCLEOTIDE SEQUENCE [LARGE SCALE GENOMIC DNA]</scope>
    <source>
        <strain evidence="2 3">KCTC 32151</strain>
    </source>
</reference>
<keyword evidence="1" id="KW-0472">Membrane</keyword>
<keyword evidence="3" id="KW-1185">Reference proteome</keyword>
<proteinExistence type="predicted"/>